<dbReference type="AlphaFoldDB" id="A0A7T2S845"/>
<proteinExistence type="predicted"/>
<protein>
    <submittedName>
        <fullName evidence="1">Transposase</fullName>
    </submittedName>
</protein>
<accession>A0A7T2S845</accession>
<evidence type="ECO:0000313" key="2">
    <source>
        <dbReference type="Proteomes" id="UP000594778"/>
    </source>
</evidence>
<name>A0A7T2S845_DELAC</name>
<organism evidence="1 2">
    <name type="scientific">Delftia acidovorans</name>
    <name type="common">Pseudomonas acidovorans</name>
    <name type="synonym">Comamonas acidovorans</name>
    <dbReference type="NCBI Taxonomy" id="80866"/>
    <lineage>
        <taxon>Bacteria</taxon>
        <taxon>Pseudomonadati</taxon>
        <taxon>Pseudomonadota</taxon>
        <taxon>Betaproteobacteria</taxon>
        <taxon>Burkholderiales</taxon>
        <taxon>Comamonadaceae</taxon>
        <taxon>Delftia</taxon>
    </lineage>
</organism>
<reference evidence="1 2" key="1">
    <citation type="submission" date="2020-12" db="EMBL/GenBank/DDBJ databases">
        <title>FDA dAtabase for Regulatory Grade micrObial Sequences (FDA-ARGOS): Supporting development and validation of Infectious Disease Dx tests.</title>
        <authorList>
            <person name="Sproer C."/>
            <person name="Gronow S."/>
            <person name="Severitt S."/>
            <person name="Schroder I."/>
            <person name="Tallon L."/>
            <person name="Sadzewicz L."/>
            <person name="Zhao X."/>
            <person name="Boylan J."/>
            <person name="Ott S."/>
            <person name="Bowen H."/>
            <person name="Vavikolanu K."/>
            <person name="Mehta A."/>
            <person name="Aluvathingal J."/>
            <person name="Nadendla S."/>
            <person name="Lowell S."/>
            <person name="Myers T."/>
            <person name="Yan Y."/>
            <person name="Sichtig H."/>
        </authorList>
    </citation>
    <scope>NUCLEOTIDE SEQUENCE [LARGE SCALE GENOMIC DNA]</scope>
    <source>
        <strain evidence="1 2">FDAARGOS_909</strain>
    </source>
</reference>
<dbReference type="Proteomes" id="UP000594778">
    <property type="component" value="Chromosome"/>
</dbReference>
<dbReference type="EMBL" id="CP065668">
    <property type="protein sequence ID" value="QPS10644.1"/>
    <property type="molecule type" value="Genomic_DNA"/>
</dbReference>
<gene>
    <name evidence="1" type="ORF">I6G66_11915</name>
</gene>
<sequence>MPCRPCRGCTSSGSGSTCQARRCKKRCWDVPPYREFVHLDSHGRLPDESAILRFRHRWLKREGWCICGPCRLAGVAPPF</sequence>
<evidence type="ECO:0000313" key="1">
    <source>
        <dbReference type="EMBL" id="QPS10644.1"/>
    </source>
</evidence>